<proteinExistence type="predicted"/>
<feature type="non-terminal residue" evidence="1">
    <location>
        <position position="1"/>
    </location>
</feature>
<keyword evidence="2" id="KW-1185">Reference proteome</keyword>
<dbReference type="EMBL" id="JACEIK010009749">
    <property type="protein sequence ID" value="MCE3214654.1"/>
    <property type="molecule type" value="Genomic_DNA"/>
</dbReference>
<evidence type="ECO:0000313" key="1">
    <source>
        <dbReference type="EMBL" id="MCE3214654.1"/>
    </source>
</evidence>
<reference evidence="1 2" key="1">
    <citation type="journal article" date="2021" name="BMC Genomics">
        <title>Datura genome reveals duplications of psychoactive alkaloid biosynthetic genes and high mutation rate following tissue culture.</title>
        <authorList>
            <person name="Rajewski A."/>
            <person name="Carter-House D."/>
            <person name="Stajich J."/>
            <person name="Litt A."/>
        </authorList>
    </citation>
    <scope>NUCLEOTIDE SEQUENCE [LARGE SCALE GENOMIC DNA]</scope>
    <source>
        <strain evidence="1">AR-01</strain>
    </source>
</reference>
<sequence length="61" mass="6973">SCVIDEVLKEVRLPEKSSYCLEQYHCSDHGSSQVTAAARPKQCASQSLWLGWIDRYRCIVK</sequence>
<dbReference type="Proteomes" id="UP000823775">
    <property type="component" value="Unassembled WGS sequence"/>
</dbReference>
<name>A0ABS8WP38_DATST</name>
<comment type="caution">
    <text evidence="1">The sequence shown here is derived from an EMBL/GenBank/DDBJ whole genome shotgun (WGS) entry which is preliminary data.</text>
</comment>
<organism evidence="1 2">
    <name type="scientific">Datura stramonium</name>
    <name type="common">Jimsonweed</name>
    <name type="synonym">Common thornapple</name>
    <dbReference type="NCBI Taxonomy" id="4076"/>
    <lineage>
        <taxon>Eukaryota</taxon>
        <taxon>Viridiplantae</taxon>
        <taxon>Streptophyta</taxon>
        <taxon>Embryophyta</taxon>
        <taxon>Tracheophyta</taxon>
        <taxon>Spermatophyta</taxon>
        <taxon>Magnoliopsida</taxon>
        <taxon>eudicotyledons</taxon>
        <taxon>Gunneridae</taxon>
        <taxon>Pentapetalae</taxon>
        <taxon>asterids</taxon>
        <taxon>lamiids</taxon>
        <taxon>Solanales</taxon>
        <taxon>Solanaceae</taxon>
        <taxon>Solanoideae</taxon>
        <taxon>Datureae</taxon>
        <taxon>Datura</taxon>
    </lineage>
</organism>
<protein>
    <submittedName>
        <fullName evidence="1">Uncharacterized protein</fullName>
    </submittedName>
</protein>
<gene>
    <name evidence="1" type="ORF">HAX54_052975</name>
</gene>
<accession>A0ABS8WP38</accession>
<evidence type="ECO:0000313" key="2">
    <source>
        <dbReference type="Proteomes" id="UP000823775"/>
    </source>
</evidence>